<evidence type="ECO:0000313" key="2">
    <source>
        <dbReference type="Proteomes" id="UP000028547"/>
    </source>
</evidence>
<sequence length="91" mass="10484">MRTGHHSHKRLAKNMEALGLRHRRGHALRRTMISQARTDGAQKDLLELCTNTPPTRGNTIDYYMLRVTVLVRSASHRTTALRVTQWKPPSR</sequence>
<comment type="caution">
    <text evidence="1">The sequence shown here is derived from an EMBL/GenBank/DDBJ whole genome shotgun (WGS) entry which is preliminary data.</text>
</comment>
<gene>
    <name evidence="1" type="ORF">Q664_46870</name>
</gene>
<dbReference type="Proteomes" id="UP000028547">
    <property type="component" value="Unassembled WGS sequence"/>
</dbReference>
<dbReference type="EMBL" id="JPMI01000367">
    <property type="protein sequence ID" value="KFA87554.1"/>
    <property type="molecule type" value="Genomic_DNA"/>
</dbReference>
<proteinExistence type="predicted"/>
<evidence type="ECO:0000313" key="1">
    <source>
        <dbReference type="EMBL" id="KFA87554.1"/>
    </source>
</evidence>
<dbReference type="AlphaFoldDB" id="A0A084SGG9"/>
<organism evidence="1 2">
    <name type="scientific">Archangium violaceum Cb vi76</name>
    <dbReference type="NCBI Taxonomy" id="1406225"/>
    <lineage>
        <taxon>Bacteria</taxon>
        <taxon>Pseudomonadati</taxon>
        <taxon>Myxococcota</taxon>
        <taxon>Myxococcia</taxon>
        <taxon>Myxococcales</taxon>
        <taxon>Cystobacterineae</taxon>
        <taxon>Archangiaceae</taxon>
        <taxon>Archangium</taxon>
    </lineage>
</organism>
<accession>A0A084SGG9</accession>
<protein>
    <submittedName>
        <fullName evidence="1">Uncharacterized protein</fullName>
    </submittedName>
</protein>
<name>A0A084SGG9_9BACT</name>
<reference evidence="1 2" key="1">
    <citation type="submission" date="2014-07" db="EMBL/GenBank/DDBJ databases">
        <title>Draft Genome Sequence of Gephyronic Acid Producer, Cystobacter violaceus Strain Cb vi76.</title>
        <authorList>
            <person name="Stevens D.C."/>
            <person name="Young J."/>
            <person name="Carmichael R."/>
            <person name="Tan J."/>
            <person name="Taylor R.E."/>
        </authorList>
    </citation>
    <scope>NUCLEOTIDE SEQUENCE [LARGE SCALE GENOMIC DNA]</scope>
    <source>
        <strain evidence="1 2">Cb vi76</strain>
    </source>
</reference>